<dbReference type="PANTHER" id="PTHR33678">
    <property type="entry name" value="BLL1576 PROTEIN"/>
    <property type="match status" value="1"/>
</dbReference>
<sequence length="463" mass="53233">MKLTESEIRQRLIRLRNLEHLHASARERIVFLEMENRQLKQRVKELEESDRDKNQKIEALSFQFEQIKNKLFGKKPIARSILRIREKKTRDIFSYHRPVPESVTGTEPHPVNECAHCHGALQKKSISIFFVEDIPLPIQKTVVKHEVEIGYCTVCRRQSSGYPIPSKAVVLGGNVQKYVCILAIANRLSHAQIQDHLEAICNLHISLGEIGNILEKEANNLRPEYQRLKESVINQAGTHYDETGWKVQKEEQGKYAWVATGTENNDTVFSLGRSRGKGNIADIGTATLGITDDYGAYKNAFEEHQLCWAHPHRKLRDMAESTEFGERKKKQIRNTYGQFSALYKNIHASLHTALSPYLKRTLQDTFDCISESHTLDPTPLSKLKEALRRNKRAYFTFLEHPGVPIDNNKAERALRHLVIKRKISFGSRTQRGAETTSILASVILSLKWNDPQHWFQKYLALKP</sequence>
<keyword evidence="1" id="KW-0175">Coiled coil</keyword>
<protein>
    <recommendedName>
        <fullName evidence="2">Transposase IS66 central domain-containing protein</fullName>
    </recommendedName>
</protein>
<gene>
    <name evidence="3" type="ORF">A3J66_00825</name>
</gene>
<evidence type="ECO:0000313" key="3">
    <source>
        <dbReference type="EMBL" id="OGH67739.1"/>
    </source>
</evidence>
<dbReference type="InterPro" id="IPR004291">
    <property type="entry name" value="Transposase_IS66_central"/>
</dbReference>
<dbReference type="Proteomes" id="UP000176282">
    <property type="component" value="Unassembled WGS sequence"/>
</dbReference>
<dbReference type="AlphaFoldDB" id="A0A1F6M7X6"/>
<dbReference type="STRING" id="1798680.A3J66_00825"/>
<feature type="domain" description="Transposase IS66 central" evidence="2">
    <location>
        <begin position="191"/>
        <end position="434"/>
    </location>
</feature>
<proteinExistence type="predicted"/>
<feature type="coiled-coil region" evidence="1">
    <location>
        <begin position="15"/>
        <end position="56"/>
    </location>
</feature>
<dbReference type="Pfam" id="PF03050">
    <property type="entry name" value="DDE_Tnp_IS66"/>
    <property type="match status" value="1"/>
</dbReference>
<dbReference type="NCBIfam" id="NF033517">
    <property type="entry name" value="transpos_IS66"/>
    <property type="match status" value="1"/>
</dbReference>
<comment type="caution">
    <text evidence="3">The sequence shown here is derived from an EMBL/GenBank/DDBJ whole genome shotgun (WGS) entry which is preliminary data.</text>
</comment>
<reference evidence="3 4" key="1">
    <citation type="journal article" date="2016" name="Nat. Commun.">
        <title>Thousands of microbial genomes shed light on interconnected biogeochemical processes in an aquifer system.</title>
        <authorList>
            <person name="Anantharaman K."/>
            <person name="Brown C.T."/>
            <person name="Hug L.A."/>
            <person name="Sharon I."/>
            <person name="Castelle C.J."/>
            <person name="Probst A.J."/>
            <person name="Thomas B.C."/>
            <person name="Singh A."/>
            <person name="Wilkins M.J."/>
            <person name="Karaoz U."/>
            <person name="Brodie E.L."/>
            <person name="Williams K.H."/>
            <person name="Hubbard S.S."/>
            <person name="Banfield J.F."/>
        </authorList>
    </citation>
    <scope>NUCLEOTIDE SEQUENCE [LARGE SCALE GENOMIC DNA]</scope>
</reference>
<dbReference type="PANTHER" id="PTHR33678:SF2">
    <property type="match status" value="1"/>
</dbReference>
<name>A0A1F6M7X6_9BACT</name>
<dbReference type="EMBL" id="MFQB01000026">
    <property type="protein sequence ID" value="OGH67739.1"/>
    <property type="molecule type" value="Genomic_DNA"/>
</dbReference>
<evidence type="ECO:0000259" key="2">
    <source>
        <dbReference type="Pfam" id="PF03050"/>
    </source>
</evidence>
<accession>A0A1F6M7X6</accession>
<evidence type="ECO:0000313" key="4">
    <source>
        <dbReference type="Proteomes" id="UP000176282"/>
    </source>
</evidence>
<evidence type="ECO:0000256" key="1">
    <source>
        <dbReference type="SAM" id="Coils"/>
    </source>
</evidence>
<dbReference type="InterPro" id="IPR052344">
    <property type="entry name" value="Transposase-related"/>
</dbReference>
<organism evidence="3 4">
    <name type="scientific">Candidatus Magasanikbacteria bacterium RIFCSPHIGHO2_02_FULL_47_14</name>
    <dbReference type="NCBI Taxonomy" id="1798680"/>
    <lineage>
        <taxon>Bacteria</taxon>
        <taxon>Candidatus Magasanikiibacteriota</taxon>
    </lineage>
</organism>